<proteinExistence type="predicted"/>
<feature type="non-terminal residue" evidence="1">
    <location>
        <position position="1"/>
    </location>
</feature>
<gene>
    <name evidence="1" type="ORF">BJ138DRAFT_1108047</name>
</gene>
<accession>A0ACB7ZQ24</accession>
<dbReference type="EMBL" id="MU269319">
    <property type="protein sequence ID" value="KAH7903001.1"/>
    <property type="molecule type" value="Genomic_DNA"/>
</dbReference>
<name>A0ACB7ZQ24_9AGAM</name>
<evidence type="ECO:0000313" key="1">
    <source>
        <dbReference type="EMBL" id="KAH7903001.1"/>
    </source>
</evidence>
<evidence type="ECO:0000313" key="2">
    <source>
        <dbReference type="Proteomes" id="UP000790377"/>
    </source>
</evidence>
<sequence>QHQPEITDSLSDGEFVIEVDTAKLASGLTKHMYRLTLNDVDYAAKRFYNVGGAPGHQVMKEENQIRLQEEIGRQVILKDLVEEFSKRSKELSVSVCDLRVMDSFLLRVCQGADEGLMWLVDPLLPSTNVVKYSGTVQAGANHDIFGQTCDALAHFSLDFSDGGLVPVDIQGIRIARVIGGVRGMDELALMDVMTHTFKQTSGLGDNGQDGINQFRSQHCCNTICEQLGLEPIQNVSPKRSLPITSQPDPDRLSSTTSTPSTDTRSHAIVQHRRAFVNAAGEGGVDHEGPTRNMRFDLAVAPLATLGPFLVHPVTFDSTDSDSESFVLMTLNPCVVPSLKGQRDTIYYHEVFRYVVASGWCHDFLEFAAKQGVTVNKFSVARLSIEQDTTSSMNWISAPRQQDTWETASCSGMKRPSSGDSLLTETLHAFSHHMYIAGSKVDAYVDLQYCIPPSDSESSAVPEIVYFKTHTSNGSFFFGDRGIKGVQQFVSSHCCNKICIALALDPLIKTL</sequence>
<reference evidence="1" key="1">
    <citation type="journal article" date="2021" name="New Phytol.">
        <title>Evolutionary innovations through gain and loss of genes in the ectomycorrhizal Boletales.</title>
        <authorList>
            <person name="Wu G."/>
            <person name="Miyauchi S."/>
            <person name="Morin E."/>
            <person name="Kuo A."/>
            <person name="Drula E."/>
            <person name="Varga T."/>
            <person name="Kohler A."/>
            <person name="Feng B."/>
            <person name="Cao Y."/>
            <person name="Lipzen A."/>
            <person name="Daum C."/>
            <person name="Hundley H."/>
            <person name="Pangilinan J."/>
            <person name="Johnson J."/>
            <person name="Barry K."/>
            <person name="LaButti K."/>
            <person name="Ng V."/>
            <person name="Ahrendt S."/>
            <person name="Min B."/>
            <person name="Choi I.G."/>
            <person name="Park H."/>
            <person name="Plett J.M."/>
            <person name="Magnuson J."/>
            <person name="Spatafora J.W."/>
            <person name="Nagy L.G."/>
            <person name="Henrissat B."/>
            <person name="Grigoriev I.V."/>
            <person name="Yang Z.L."/>
            <person name="Xu J."/>
            <person name="Martin F.M."/>
        </authorList>
    </citation>
    <scope>NUCLEOTIDE SEQUENCE</scope>
    <source>
        <strain evidence="1">ATCC 28755</strain>
    </source>
</reference>
<keyword evidence="2" id="KW-1185">Reference proteome</keyword>
<organism evidence="1 2">
    <name type="scientific">Hygrophoropsis aurantiaca</name>
    <dbReference type="NCBI Taxonomy" id="72124"/>
    <lineage>
        <taxon>Eukaryota</taxon>
        <taxon>Fungi</taxon>
        <taxon>Dikarya</taxon>
        <taxon>Basidiomycota</taxon>
        <taxon>Agaricomycotina</taxon>
        <taxon>Agaricomycetes</taxon>
        <taxon>Agaricomycetidae</taxon>
        <taxon>Boletales</taxon>
        <taxon>Coniophorineae</taxon>
        <taxon>Hygrophoropsidaceae</taxon>
        <taxon>Hygrophoropsis</taxon>
    </lineage>
</organism>
<protein>
    <submittedName>
        <fullName evidence="1">Kinase-like domain-containing protein</fullName>
    </submittedName>
</protein>
<comment type="caution">
    <text evidence="1">The sequence shown here is derived from an EMBL/GenBank/DDBJ whole genome shotgun (WGS) entry which is preliminary data.</text>
</comment>
<dbReference type="Proteomes" id="UP000790377">
    <property type="component" value="Unassembled WGS sequence"/>
</dbReference>